<keyword evidence="2" id="KW-1185">Reference proteome</keyword>
<accession>A0AAE0KXR7</accession>
<gene>
    <name evidence="1" type="ORF">CYMTET_26614</name>
</gene>
<dbReference type="Proteomes" id="UP001190700">
    <property type="component" value="Unassembled WGS sequence"/>
</dbReference>
<comment type="caution">
    <text evidence="1">The sequence shown here is derived from an EMBL/GenBank/DDBJ whole genome shotgun (WGS) entry which is preliminary data.</text>
</comment>
<dbReference type="EMBL" id="LGRX02014418">
    <property type="protein sequence ID" value="KAK3264661.1"/>
    <property type="molecule type" value="Genomic_DNA"/>
</dbReference>
<evidence type="ECO:0000313" key="1">
    <source>
        <dbReference type="EMBL" id="KAK3264661.1"/>
    </source>
</evidence>
<reference evidence="1 2" key="1">
    <citation type="journal article" date="2015" name="Genome Biol. Evol.">
        <title>Comparative Genomics of a Bacterivorous Green Alga Reveals Evolutionary Causalities and Consequences of Phago-Mixotrophic Mode of Nutrition.</title>
        <authorList>
            <person name="Burns J.A."/>
            <person name="Paasch A."/>
            <person name="Narechania A."/>
            <person name="Kim E."/>
        </authorList>
    </citation>
    <scope>NUCLEOTIDE SEQUENCE [LARGE SCALE GENOMIC DNA]</scope>
    <source>
        <strain evidence="1 2">PLY_AMNH</strain>
    </source>
</reference>
<dbReference type="AlphaFoldDB" id="A0AAE0KXR7"/>
<organism evidence="1 2">
    <name type="scientific">Cymbomonas tetramitiformis</name>
    <dbReference type="NCBI Taxonomy" id="36881"/>
    <lineage>
        <taxon>Eukaryota</taxon>
        <taxon>Viridiplantae</taxon>
        <taxon>Chlorophyta</taxon>
        <taxon>Pyramimonadophyceae</taxon>
        <taxon>Pyramimonadales</taxon>
        <taxon>Pyramimonadaceae</taxon>
        <taxon>Cymbomonas</taxon>
    </lineage>
</organism>
<evidence type="ECO:0000313" key="2">
    <source>
        <dbReference type="Proteomes" id="UP001190700"/>
    </source>
</evidence>
<proteinExistence type="predicted"/>
<protein>
    <submittedName>
        <fullName evidence="1">Uncharacterized protein</fullName>
    </submittedName>
</protein>
<name>A0AAE0KXR7_9CHLO</name>
<sequence>MAQPRPAKGTRLEMFWPMDDAWNPGTEKTLWVLMRNNCAPKSKKFCDFCESKGREWLPASEEMLITKSSGGCVLAPTWRSLCLLWEDAGTALQRERALVHDDGATVVLTKEKGQYQRRQRGGFPSPGGGWAAAGALGVVQG</sequence>